<dbReference type="CDD" id="cd02907">
    <property type="entry name" value="Macro_Af1521_BAL-like"/>
    <property type="match status" value="1"/>
</dbReference>
<dbReference type="InterPro" id="IPR017907">
    <property type="entry name" value="Znf_RING_CS"/>
</dbReference>
<dbReference type="InterPro" id="IPR039399">
    <property type="entry name" value="Deltex_C_sf"/>
</dbReference>
<accession>A0ABN8P981</accession>
<feature type="region of interest" description="Disordered" evidence="11">
    <location>
        <begin position="199"/>
        <end position="229"/>
    </location>
</feature>
<dbReference type="Pfam" id="PF21718">
    <property type="entry name" value="KH_DTX3L"/>
    <property type="match status" value="1"/>
</dbReference>
<evidence type="ECO:0000256" key="9">
    <source>
        <dbReference type="PROSITE-ProRule" id="PRU00176"/>
    </source>
</evidence>
<evidence type="ECO:0000313" key="15">
    <source>
        <dbReference type="EMBL" id="CAH3138536.1"/>
    </source>
</evidence>
<dbReference type="InterPro" id="IPR048409">
    <property type="entry name" value="DTX3L_KH-like"/>
</dbReference>
<dbReference type="InterPro" id="IPR043472">
    <property type="entry name" value="Macro_dom-like"/>
</dbReference>
<dbReference type="InterPro" id="IPR000504">
    <property type="entry name" value="RRM_dom"/>
</dbReference>
<organism evidence="15 16">
    <name type="scientific">Porites lobata</name>
    <dbReference type="NCBI Taxonomy" id="104759"/>
    <lineage>
        <taxon>Eukaryota</taxon>
        <taxon>Metazoa</taxon>
        <taxon>Cnidaria</taxon>
        <taxon>Anthozoa</taxon>
        <taxon>Hexacorallia</taxon>
        <taxon>Scleractinia</taxon>
        <taxon>Fungiina</taxon>
        <taxon>Poritidae</taxon>
        <taxon>Porites</taxon>
    </lineage>
</organism>
<keyword evidence="9" id="KW-0694">RNA-binding</keyword>
<evidence type="ECO:0000259" key="12">
    <source>
        <dbReference type="PROSITE" id="PS50089"/>
    </source>
</evidence>
<reference evidence="15 16" key="1">
    <citation type="submission" date="2022-05" db="EMBL/GenBank/DDBJ databases">
        <authorList>
            <consortium name="Genoscope - CEA"/>
            <person name="William W."/>
        </authorList>
    </citation>
    <scope>NUCLEOTIDE SEQUENCE [LARGE SCALE GENOMIC DNA]</scope>
</reference>
<evidence type="ECO:0000256" key="7">
    <source>
        <dbReference type="ARBA" id="ARBA00022833"/>
    </source>
</evidence>
<dbReference type="Pfam" id="PF01661">
    <property type="entry name" value="Macro"/>
    <property type="match status" value="1"/>
</dbReference>
<proteinExistence type="inferred from homology"/>
<dbReference type="InterPro" id="IPR002589">
    <property type="entry name" value="Macro_dom"/>
</dbReference>
<dbReference type="Gene3D" id="3.40.220.10">
    <property type="entry name" value="Leucine Aminopeptidase, subunit E, domain 1"/>
    <property type="match status" value="1"/>
</dbReference>
<evidence type="ECO:0000256" key="5">
    <source>
        <dbReference type="ARBA" id="ARBA00022723"/>
    </source>
</evidence>
<evidence type="ECO:0000256" key="6">
    <source>
        <dbReference type="ARBA" id="ARBA00022771"/>
    </source>
</evidence>
<feature type="compositionally biased region" description="Basic residues" evidence="11">
    <location>
        <begin position="602"/>
        <end position="611"/>
    </location>
</feature>
<comment type="caution">
    <text evidence="15">The sequence shown here is derived from an EMBL/GenBank/DDBJ whole genome shotgun (WGS) entry which is preliminary data.</text>
</comment>
<feature type="domain" description="RRM" evidence="13">
    <location>
        <begin position="33"/>
        <end position="106"/>
    </location>
</feature>
<dbReference type="InterPro" id="IPR035979">
    <property type="entry name" value="RBD_domain_sf"/>
</dbReference>
<comment type="pathway">
    <text evidence="2 10">Protein modification; protein ubiquitination.</text>
</comment>
<dbReference type="InterPro" id="IPR039398">
    <property type="entry name" value="Deltex_fam"/>
</dbReference>
<evidence type="ECO:0000256" key="2">
    <source>
        <dbReference type="ARBA" id="ARBA00004906"/>
    </source>
</evidence>
<dbReference type="Pfam" id="PF18102">
    <property type="entry name" value="DTC"/>
    <property type="match status" value="1"/>
</dbReference>
<keyword evidence="6 8" id="KW-0863">Zinc-finger</keyword>
<evidence type="ECO:0000259" key="14">
    <source>
        <dbReference type="PROSITE" id="PS51154"/>
    </source>
</evidence>
<evidence type="ECO:0000259" key="13">
    <source>
        <dbReference type="PROSITE" id="PS50102"/>
    </source>
</evidence>
<feature type="domain" description="Macro" evidence="14">
    <location>
        <begin position="395"/>
        <end position="583"/>
    </location>
</feature>
<feature type="compositionally biased region" description="Basic and acidic residues" evidence="11">
    <location>
        <begin position="647"/>
        <end position="666"/>
    </location>
</feature>
<evidence type="ECO:0000313" key="16">
    <source>
        <dbReference type="Proteomes" id="UP001159405"/>
    </source>
</evidence>
<dbReference type="SUPFAM" id="SSF52949">
    <property type="entry name" value="Macro domain-like"/>
    <property type="match status" value="1"/>
</dbReference>
<dbReference type="Gene3D" id="3.30.390.130">
    <property type="match status" value="1"/>
</dbReference>
<feature type="compositionally biased region" description="Low complexity" evidence="11">
    <location>
        <begin position="615"/>
        <end position="625"/>
    </location>
</feature>
<dbReference type="Gene3D" id="3.30.40.10">
    <property type="entry name" value="Zinc/RING finger domain, C3HC4 (zinc finger)"/>
    <property type="match status" value="1"/>
</dbReference>
<dbReference type="CDD" id="cd09633">
    <property type="entry name" value="Deltex_C"/>
    <property type="match status" value="1"/>
</dbReference>
<comment type="similarity">
    <text evidence="3 10">Belongs to the Deltex family.</text>
</comment>
<dbReference type="Pfam" id="PF23085">
    <property type="entry name" value="RRM_PARP14_3"/>
    <property type="match status" value="1"/>
</dbReference>
<dbReference type="InterPro" id="IPR039396">
    <property type="entry name" value="Deltex_C"/>
</dbReference>
<dbReference type="SUPFAM" id="SSF57850">
    <property type="entry name" value="RING/U-box"/>
    <property type="match status" value="1"/>
</dbReference>
<feature type="domain" description="RING-type" evidence="12">
    <location>
        <begin position="672"/>
        <end position="710"/>
    </location>
</feature>
<dbReference type="SMART" id="SM00184">
    <property type="entry name" value="RING"/>
    <property type="match status" value="1"/>
</dbReference>
<evidence type="ECO:0000256" key="10">
    <source>
        <dbReference type="RuleBase" id="RU367105"/>
    </source>
</evidence>
<evidence type="ECO:0000256" key="8">
    <source>
        <dbReference type="PROSITE-ProRule" id="PRU00175"/>
    </source>
</evidence>
<dbReference type="InterPro" id="IPR013083">
    <property type="entry name" value="Znf_RING/FYVE/PHD"/>
</dbReference>
<dbReference type="PANTHER" id="PTHR12622">
    <property type="entry name" value="DELTEX-RELATED"/>
    <property type="match status" value="1"/>
</dbReference>
<dbReference type="EC" id="2.3.2.27" evidence="10"/>
<evidence type="ECO:0000256" key="4">
    <source>
        <dbReference type="ARBA" id="ARBA00022679"/>
    </source>
</evidence>
<dbReference type="SMART" id="SM00506">
    <property type="entry name" value="A1pp"/>
    <property type="match status" value="1"/>
</dbReference>
<keyword evidence="16" id="KW-1185">Reference proteome</keyword>
<gene>
    <name evidence="15" type="ORF">PLOB_00040198</name>
</gene>
<dbReference type="PROSITE" id="PS50089">
    <property type="entry name" value="ZF_RING_2"/>
    <property type="match status" value="1"/>
</dbReference>
<keyword evidence="7 10" id="KW-0862">Zinc</keyword>
<dbReference type="SUPFAM" id="SSF54928">
    <property type="entry name" value="RNA-binding domain, RBD"/>
    <property type="match status" value="1"/>
</dbReference>
<keyword evidence="10" id="KW-0963">Cytoplasm</keyword>
<keyword evidence="5 10" id="KW-0479">Metal-binding</keyword>
<keyword evidence="4 10" id="KW-0808">Transferase</keyword>
<dbReference type="Proteomes" id="UP001159405">
    <property type="component" value="Unassembled WGS sequence"/>
</dbReference>
<dbReference type="PROSITE" id="PS50102">
    <property type="entry name" value="RRM"/>
    <property type="match status" value="1"/>
</dbReference>
<comment type="subcellular location">
    <subcellularLocation>
        <location evidence="10">Cytoplasm</location>
    </subcellularLocation>
</comment>
<protein>
    <recommendedName>
        <fullName evidence="10">E3 ubiquitin-protein ligase</fullName>
        <ecNumber evidence="10">2.3.2.27</ecNumber>
    </recommendedName>
</protein>
<dbReference type="EMBL" id="CALNXK010000061">
    <property type="protein sequence ID" value="CAH3138536.1"/>
    <property type="molecule type" value="Genomic_DNA"/>
</dbReference>
<name>A0ABN8P981_9CNID</name>
<feature type="region of interest" description="Disordered" evidence="11">
    <location>
        <begin position="591"/>
        <end position="666"/>
    </location>
</feature>
<evidence type="ECO:0000256" key="1">
    <source>
        <dbReference type="ARBA" id="ARBA00000900"/>
    </source>
</evidence>
<dbReference type="Pfam" id="PF13923">
    <property type="entry name" value="zf-C3HC4_2"/>
    <property type="match status" value="1"/>
</dbReference>
<evidence type="ECO:0000256" key="11">
    <source>
        <dbReference type="SAM" id="MobiDB-lite"/>
    </source>
</evidence>
<dbReference type="InterPro" id="IPR012677">
    <property type="entry name" value="Nucleotide-bd_a/b_plait_sf"/>
</dbReference>
<feature type="compositionally biased region" description="Polar residues" evidence="11">
    <location>
        <begin position="213"/>
        <end position="223"/>
    </location>
</feature>
<dbReference type="Gene3D" id="3.30.70.330">
    <property type="match status" value="1"/>
</dbReference>
<comment type="catalytic activity">
    <reaction evidence="1 10">
        <text>S-ubiquitinyl-[E2 ubiquitin-conjugating enzyme]-L-cysteine + [acceptor protein]-L-lysine = [E2 ubiquitin-conjugating enzyme]-L-cysteine + N(6)-ubiquitinyl-[acceptor protein]-L-lysine.</text>
        <dbReference type="EC" id="2.3.2.27"/>
    </reaction>
</comment>
<feature type="compositionally biased region" description="Basic and acidic residues" evidence="11">
    <location>
        <begin position="199"/>
        <end position="210"/>
    </location>
</feature>
<dbReference type="PROSITE" id="PS00518">
    <property type="entry name" value="ZF_RING_1"/>
    <property type="match status" value="1"/>
</dbReference>
<dbReference type="PROSITE" id="PS51154">
    <property type="entry name" value="MACRO"/>
    <property type="match status" value="1"/>
</dbReference>
<evidence type="ECO:0000256" key="3">
    <source>
        <dbReference type="ARBA" id="ARBA00009413"/>
    </source>
</evidence>
<sequence length="851" mass="95316">MASPVPENEKIAGSEVVRVKGDISEIDWTSISRSVFVTGFRAHTTPEELIIHFQRRKNGGGDIEKIILSKKGTAVITFDSPEDFSSIQQQEQHFQGVILTVKPYMDTVLTKTDQGLEVFELVSADLDLEFVQSLSREQMKALLKDIGNENGVRWIERTETFSISGTFQQVEQTRNLLKETVSQSNGITVFAGLKRKDISQERPPSHREIENQGDVSQSTNNGSHTDDRNSAISFEIPDFEIEPKIFKVFIKAYEKDLHDMEAKYHVQIPKMAEGSKLSLKPERSCTANDYEEACNQFISLYQKMFQRVKRERFSLKNEKKAVPARDTINKMGKKLPILVQVSQDRKHWELYGEVGHIEEAFRYLEHEGVEIKREQEQFMEEDSHDYSSGVKTTSNRLETFLLDGKVKVSVYKGDITMEKVDAIVNAANEDLIHAGGVAKAILDRGGKTIREESRAIIRRFGVLKDGEAVTTKPGKLPCSVVIHAVGPKWERVEPRKSKRILHQACLNAFSEAEKLSLDSIAIPAIGSGIYGVPKDVCAEVMLDAVEEYVTIVSRNNKKLTDIRLVDLDDLSVQAFQTEFLCRYGDKLVTESSNNLKGQPRSNRSRKGKGKGSKGSGSTNNSPGSSDARDDHPLSATATSYSGAVKRNVGEKDGKAPKTADGAKTDKEEEEKCPICLDHITGPRRLKCRHVFCSECLQNALKVSNKCPVCQEPQGVLRGNQPRGEMESHCESFRSLPGYPGCGTIIIRYYFPSGMQGPEHPHPGQHYEGTTREAYLPDNREGREVFQLLKRAFDARLVFTVGTSNTTGRPNQVVWNDIHHKTSRSGGPYGFGYPDPDYLRRVKEELAAKGIR</sequence>
<dbReference type="InterPro" id="IPR001841">
    <property type="entry name" value="Znf_RING"/>
</dbReference>